<dbReference type="InterPro" id="IPR011765">
    <property type="entry name" value="Pept_M16_N"/>
</dbReference>
<dbReference type="InterPro" id="IPR011249">
    <property type="entry name" value="Metalloenz_LuxS/M16"/>
</dbReference>
<dbReference type="GO" id="GO:0004222">
    <property type="term" value="F:metalloendopeptidase activity"/>
    <property type="evidence" value="ECO:0007669"/>
    <property type="project" value="InterPro"/>
</dbReference>
<comment type="similarity">
    <text evidence="2 8">Belongs to the peptidase M16 family.</text>
</comment>
<dbReference type="GO" id="GO:0046872">
    <property type="term" value="F:metal ion binding"/>
    <property type="evidence" value="ECO:0007669"/>
    <property type="project" value="UniProtKB-KW"/>
</dbReference>
<organism evidence="11 12">
    <name type="scientific">Candidatus Moanibacter tarae</name>
    <dbReference type="NCBI Taxonomy" id="2200854"/>
    <lineage>
        <taxon>Bacteria</taxon>
        <taxon>Pseudomonadati</taxon>
        <taxon>Verrucomicrobiota</taxon>
        <taxon>Opitutia</taxon>
        <taxon>Puniceicoccales</taxon>
        <taxon>Puniceicoccales incertae sedis</taxon>
        <taxon>Candidatus Moanibacter</taxon>
    </lineage>
</organism>
<keyword evidence="5" id="KW-0378">Hydrolase</keyword>
<evidence type="ECO:0000313" key="11">
    <source>
        <dbReference type="EMBL" id="AWT60215.1"/>
    </source>
</evidence>
<dbReference type="PROSITE" id="PS00143">
    <property type="entry name" value="INSULINASE"/>
    <property type="match status" value="1"/>
</dbReference>
<evidence type="ECO:0000256" key="4">
    <source>
        <dbReference type="ARBA" id="ARBA00022723"/>
    </source>
</evidence>
<sequence length="943" mass="107937">MKNDRMEKKRSLVLATTIFIVLAPILEAKKDWAHEGSDLKADKAVHWGVLENGMRYAIMPHGEPPERLSLRLLVKVGSLMEKDDEKGLAHFLEHMAFNGSRNFEAGELVEYLQRLGMSFGADTNAHTSWDETVYYLELPSNDKEMLDEGLRIFRDYADGLLLESKHIDRERGVILSEKRSRDSAEFRLFKKEIMFLLPDAKLSQRLPIGEEAVLEELNEKDFRRFYSKWYSPMRMVLVAVGDVDPLEVEKQIEEHFATFKNRLVSPESDWGQVTEFGRRAKFIRESEAPAVTVSIQTLRPFVFQPDSSKRRREELLRQMATNILERRFEILTKMKDAPFSKGSSYAYTWLDFVEITGVELTTKEKDWRRALQTAERESRRALQHGFTEAEMGEAKAKILNAHEQTVREAPTRKSRQRARALVGSISNHRVFTSPEDELKFVRTVLSDLTPEECRRALKRAWNLNNMSLIVAGNLKAEDGKDVVNAVYEASLRDPVMRPEESELKAFAYSFNEEFGEIDSRVYLEELDVSQVRFKNNVRLNLKKTEFEKDTIHIQIRLGGGLLSAPEGLRGLPYLASATYVNGGLLEHSSDEIERIFAGKTVGINFSVGSDAFILSGTTNRGDFVHQLELLRAYIVAPGYREESIIKVQRNFDRLYLQLSQTPRGILENGVRHFLAGGDFRFGLPSKAELQKRDLLEVKEWLSEPLNSHYLEVTVVGDIDLENTIEGVARAFGNLPLREEEKQAYAEKRIISFPSTVGEKSFLVESEIPKGVAAVYWPTGDIWDIGRTRRLSMLAAVFSDRLRVKIREELGEAYSPAAFSRPSDTFTDHGYFFAISVTDPKEVDNVARLVQKIASDLYVHGTNQDELDRTLRPLLNGLKEWVRNNRYWLETVLASSQEYPEKLDWALSMVEDYKSISVEDVNRVAKEYLVAENALRVYIVPDGK</sequence>
<evidence type="ECO:0000256" key="7">
    <source>
        <dbReference type="ARBA" id="ARBA00023049"/>
    </source>
</evidence>
<dbReference type="Pfam" id="PF05193">
    <property type="entry name" value="Peptidase_M16_C"/>
    <property type="match status" value="2"/>
</dbReference>
<feature type="domain" description="Peptidase M16 N-terminal" evidence="9">
    <location>
        <begin position="63"/>
        <end position="182"/>
    </location>
</feature>
<dbReference type="Gene3D" id="3.30.830.10">
    <property type="entry name" value="Metalloenzyme, LuxS/M16 peptidase-like"/>
    <property type="match status" value="4"/>
</dbReference>
<feature type="domain" description="Peptidase M16 C-terminal" evidence="10">
    <location>
        <begin position="217"/>
        <end position="397"/>
    </location>
</feature>
<evidence type="ECO:0000256" key="1">
    <source>
        <dbReference type="ARBA" id="ARBA00001947"/>
    </source>
</evidence>
<evidence type="ECO:0000256" key="3">
    <source>
        <dbReference type="ARBA" id="ARBA00022670"/>
    </source>
</evidence>
<evidence type="ECO:0000259" key="9">
    <source>
        <dbReference type="Pfam" id="PF00675"/>
    </source>
</evidence>
<dbReference type="GO" id="GO:0006508">
    <property type="term" value="P:proteolysis"/>
    <property type="evidence" value="ECO:0007669"/>
    <property type="project" value="UniProtKB-KW"/>
</dbReference>
<dbReference type="Proteomes" id="UP000247465">
    <property type="component" value="Chromosome"/>
</dbReference>
<dbReference type="InterPro" id="IPR001431">
    <property type="entry name" value="Pept_M16_Zn_BS"/>
</dbReference>
<dbReference type="PANTHER" id="PTHR43690:SF17">
    <property type="entry name" value="PROTEIN YHJJ"/>
    <property type="match status" value="1"/>
</dbReference>
<dbReference type="InterPro" id="IPR007863">
    <property type="entry name" value="Peptidase_M16_C"/>
</dbReference>
<evidence type="ECO:0000256" key="8">
    <source>
        <dbReference type="RuleBase" id="RU004447"/>
    </source>
</evidence>
<name>A0A2Z4AFC7_9BACT</name>
<evidence type="ECO:0000313" key="12">
    <source>
        <dbReference type="Proteomes" id="UP000247465"/>
    </source>
</evidence>
<dbReference type="Pfam" id="PF00675">
    <property type="entry name" value="Peptidase_M16"/>
    <property type="match status" value="1"/>
</dbReference>
<evidence type="ECO:0000256" key="5">
    <source>
        <dbReference type="ARBA" id="ARBA00022801"/>
    </source>
</evidence>
<evidence type="ECO:0000256" key="6">
    <source>
        <dbReference type="ARBA" id="ARBA00022833"/>
    </source>
</evidence>
<accession>A0A2Z4AFC7</accession>
<keyword evidence="3" id="KW-0645">Protease</keyword>
<keyword evidence="6" id="KW-0862">Zinc</keyword>
<evidence type="ECO:0000259" key="10">
    <source>
        <dbReference type="Pfam" id="PF05193"/>
    </source>
</evidence>
<dbReference type="SUPFAM" id="SSF63411">
    <property type="entry name" value="LuxS/MPP-like metallohydrolase"/>
    <property type="match status" value="4"/>
</dbReference>
<gene>
    <name evidence="11" type="primary">yhjJ</name>
    <name evidence="11" type="ORF">DF168_01417</name>
</gene>
<keyword evidence="7" id="KW-0482">Metalloprotease</keyword>
<evidence type="ECO:0000256" key="2">
    <source>
        <dbReference type="ARBA" id="ARBA00007261"/>
    </source>
</evidence>
<reference evidence="11 12" key="1">
    <citation type="submission" date="2018-06" db="EMBL/GenBank/DDBJ databases">
        <title>Draft Genome Sequence of a Novel Marine Bacterium Related to the Verrucomicrobia.</title>
        <authorList>
            <person name="Vosseberg J."/>
            <person name="Martijn J."/>
            <person name="Ettema T.J.G."/>
        </authorList>
    </citation>
    <scope>NUCLEOTIDE SEQUENCE [LARGE SCALE GENOMIC DNA]</scope>
    <source>
        <strain evidence="11">TARA_B100001123</strain>
    </source>
</reference>
<dbReference type="KEGG" id="mtar:DF168_01417"/>
<dbReference type="AlphaFoldDB" id="A0A2Z4AFC7"/>
<comment type="cofactor">
    <cofactor evidence="1">
        <name>Zn(2+)</name>
        <dbReference type="ChEBI" id="CHEBI:29105"/>
    </cofactor>
</comment>
<protein>
    <submittedName>
        <fullName evidence="11">Protein YhjJ</fullName>
    </submittedName>
</protein>
<proteinExistence type="inferred from homology"/>
<keyword evidence="4" id="KW-0479">Metal-binding</keyword>
<dbReference type="PANTHER" id="PTHR43690">
    <property type="entry name" value="NARDILYSIN"/>
    <property type="match status" value="1"/>
</dbReference>
<feature type="domain" description="Peptidase M16 C-terminal" evidence="10">
    <location>
        <begin position="696"/>
        <end position="871"/>
    </location>
</feature>
<dbReference type="EMBL" id="CP029803">
    <property type="protein sequence ID" value="AWT60215.1"/>
    <property type="molecule type" value="Genomic_DNA"/>
</dbReference>
<dbReference type="InterPro" id="IPR050626">
    <property type="entry name" value="Peptidase_M16"/>
</dbReference>